<name>A0A5N5VD87_MYCPH</name>
<keyword evidence="1" id="KW-0812">Transmembrane</keyword>
<sequence length="623" mass="66645">MSLVLPVICAPAAAAQPAPRATTVDWRQLGLTDRLNLIGADQPHDVSVPMPAGVTRVLVKGLVGAANNIRRGHIDVRDADGNLVGTVPLPVDRDAAPFSVDTGRARVTDGAIKLSFILRDENPPLNTCSPVPSVALWQLTSTFLGQSPLPETIADYLPGYLDRVTIRVGPEPGPDTQQAALNLVAALTHRYRPLPVRIDVDTGPMDAPVKNTGTERTIEIRSSAVAGVAVRNGGTPAAVLAVSGSGDELQHQVELFADRRSELTQTAQTRVLGAMTQAPVSTETLTLAELGADRQVSVLHSETMYAGFDAAAFGVGSIQRARVKLRARYTPVTDDSATVVIRSGDSVLATERLNESGTIDTVLDIPAEAISSNVGLVFDLRYFPKMECSPLTDRLFFAIDGTSTVTVERGTHNRGGFPVLPMAFTPVFDVSVDQPADIRYAARVINLLGRETTVLLRPQVRPAEEAAASGNGWLAVTSGEALDGFGLNPPLKPGARNDLTVDSLLRSTNVDPNGPLGFLQAFTQDGRVILDIQTTGESDLLDRGLDYIAGLERQWGSLYGDVVATTPAGETVNLSLREGDWIEPQVIPNEVWKWWLWLTIAVGVVAAVAVTVLLTIRRRRSRG</sequence>
<evidence type="ECO:0000313" key="2">
    <source>
        <dbReference type="EMBL" id="KAB7759716.1"/>
    </source>
</evidence>
<accession>A0A5N5VD87</accession>
<organism evidence="2 3">
    <name type="scientific">Mycolicibacterium phlei DSM 43239 = CCUG 21000</name>
    <dbReference type="NCBI Taxonomy" id="1226750"/>
    <lineage>
        <taxon>Bacteria</taxon>
        <taxon>Bacillati</taxon>
        <taxon>Actinomycetota</taxon>
        <taxon>Actinomycetes</taxon>
        <taxon>Mycobacteriales</taxon>
        <taxon>Mycobacteriaceae</taxon>
        <taxon>Mycolicibacterium</taxon>
    </lineage>
</organism>
<dbReference type="GeneID" id="74304879"/>
<evidence type="ECO:0000256" key="1">
    <source>
        <dbReference type="SAM" id="Phobius"/>
    </source>
</evidence>
<reference evidence="2 3" key="1">
    <citation type="submission" date="2012-10" db="EMBL/GenBank/DDBJ databases">
        <title>The draft sequence of the Mycobacterium pheli genome.</title>
        <authorList>
            <person name="Pettersson B.M.F."/>
            <person name="Das S."/>
            <person name="Dasgupta S."/>
            <person name="Bhattacharya A."/>
            <person name="Kirsebom L.A."/>
        </authorList>
    </citation>
    <scope>NUCLEOTIDE SEQUENCE [LARGE SCALE GENOMIC DNA]</scope>
    <source>
        <strain evidence="2 3">CCUG 21000</strain>
    </source>
</reference>
<comment type="caution">
    <text evidence="2">The sequence shown here is derived from an EMBL/GenBank/DDBJ whole genome shotgun (WGS) entry which is preliminary data.</text>
</comment>
<keyword evidence="1" id="KW-0472">Membrane</keyword>
<protein>
    <recommendedName>
        <fullName evidence="4">Cellulose synthase</fullName>
    </recommendedName>
</protein>
<feature type="transmembrane region" description="Helical" evidence="1">
    <location>
        <begin position="594"/>
        <end position="616"/>
    </location>
</feature>
<gene>
    <name evidence="2" type="ORF">MPHL21000_01430</name>
</gene>
<keyword evidence="1" id="KW-1133">Transmembrane helix</keyword>
<keyword evidence="3" id="KW-1185">Reference proteome</keyword>
<evidence type="ECO:0000313" key="3">
    <source>
        <dbReference type="Proteomes" id="UP000325690"/>
    </source>
</evidence>
<evidence type="ECO:0008006" key="4">
    <source>
        <dbReference type="Google" id="ProtNLM"/>
    </source>
</evidence>
<dbReference type="EMBL" id="ANBP01000001">
    <property type="protein sequence ID" value="KAB7759716.1"/>
    <property type="molecule type" value="Genomic_DNA"/>
</dbReference>
<proteinExistence type="predicted"/>
<dbReference type="Proteomes" id="UP000325690">
    <property type="component" value="Unassembled WGS sequence"/>
</dbReference>
<dbReference type="AlphaFoldDB" id="A0A5N5VD87"/>
<dbReference type="RefSeq" id="WP_061480794.1">
    <property type="nucleotide sequence ID" value="NZ_ANBO01000001.1"/>
</dbReference>
<dbReference type="Gene3D" id="2.60.120.260">
    <property type="entry name" value="Galactose-binding domain-like"/>
    <property type="match status" value="1"/>
</dbReference>